<comment type="subcellular location">
    <subcellularLocation>
        <location evidence="6">Cytoplasm</location>
    </subcellularLocation>
</comment>
<evidence type="ECO:0000256" key="2">
    <source>
        <dbReference type="ARBA" id="ARBA00022552"/>
    </source>
</evidence>
<dbReference type="GO" id="GO:0006364">
    <property type="term" value="P:rRNA processing"/>
    <property type="evidence" value="ECO:0007669"/>
    <property type="project" value="UniProtKB-UniRule"/>
</dbReference>
<feature type="domain" description="RNase III" evidence="7">
    <location>
        <begin position="32"/>
        <end position="129"/>
    </location>
</feature>
<keyword evidence="1 6" id="KW-0690">Ribosome biogenesis</keyword>
<keyword evidence="6" id="KW-0460">Magnesium</keyword>
<protein>
    <recommendedName>
        <fullName evidence="6">Mini-ribonuclease 3</fullName>
        <shortName evidence="6">Mini-3</shortName>
        <shortName evidence="6">Mini-RNase 3</shortName>
        <ecNumber evidence="6">3.1.26.-</ecNumber>
    </recommendedName>
    <alternativeName>
        <fullName evidence="6">Mini-RNase III</fullName>
        <shortName evidence="6">Mini-III</shortName>
    </alternativeName>
</protein>
<dbReference type="EC" id="3.1.26.-" evidence="6"/>
<comment type="function">
    <text evidence="6">Involved in correct processing of both the 5' and 3' ends of 23S rRNA precursor. Processes 30S rRNA precursor transcript even in absence of ribonuclease 3 (Rnc); Rnc processes 30S rRNA into smaller rRNA precursors.</text>
</comment>
<dbReference type="HOGENOM" id="CLU_091169_0_0_9"/>
<dbReference type="GO" id="GO:0004525">
    <property type="term" value="F:ribonuclease III activity"/>
    <property type="evidence" value="ECO:0007669"/>
    <property type="project" value="InterPro"/>
</dbReference>
<evidence type="ECO:0000256" key="1">
    <source>
        <dbReference type="ARBA" id="ARBA00022517"/>
    </source>
</evidence>
<comment type="subunit">
    <text evidence="6">Homodimer.</text>
</comment>
<sequence>MEESVTIQEFLTYYRQCMRLEPVDENSYSPLVLAYIGDSVYEVIIRTKVINRGSMQVNKMHRQSSELVKAGTQAELIKAIENMLTREEHAVFKRGRNAKSATSAKNASVIDYRMATGMEALVGWLFLRQEYNRLVYLISQGLEKLGRMPDPEGDKT</sequence>
<dbReference type="PATRIC" id="fig|999408.3.peg.3766"/>
<evidence type="ECO:0000256" key="5">
    <source>
        <dbReference type="ARBA" id="ARBA00022801"/>
    </source>
</evidence>
<gene>
    <name evidence="6" type="primary">mrnC</name>
    <name evidence="8" type="ORF">HMPREF1090_03483</name>
</gene>
<keyword evidence="2 6" id="KW-0698">rRNA processing</keyword>
<name>A0A0E2H786_9FIRM</name>
<dbReference type="SUPFAM" id="SSF69065">
    <property type="entry name" value="RNase III domain-like"/>
    <property type="match status" value="1"/>
</dbReference>
<proteinExistence type="inferred from homology"/>
<feature type="active site" evidence="6">
    <location>
        <position position="38"/>
    </location>
</feature>
<dbReference type="EMBL" id="AGYR01000039">
    <property type="protein sequence ID" value="ENZ12358.1"/>
    <property type="molecule type" value="Genomic_DNA"/>
</dbReference>
<dbReference type="HAMAP" id="MF_01468">
    <property type="entry name" value="RNase_Mini_III"/>
    <property type="match status" value="1"/>
</dbReference>
<keyword evidence="4 6" id="KW-0255">Endonuclease</keyword>
<dbReference type="InterPro" id="IPR008226">
    <property type="entry name" value="Mini3_fam"/>
</dbReference>
<evidence type="ECO:0000256" key="6">
    <source>
        <dbReference type="HAMAP-Rule" id="MF_01468"/>
    </source>
</evidence>
<keyword evidence="6" id="KW-0699">rRNA-binding</keyword>
<dbReference type="GO" id="GO:0019843">
    <property type="term" value="F:rRNA binding"/>
    <property type="evidence" value="ECO:0007669"/>
    <property type="project" value="UniProtKB-UniRule"/>
</dbReference>
<comment type="similarity">
    <text evidence="6">Belongs to the MrnC RNase family.</text>
</comment>
<evidence type="ECO:0000313" key="8">
    <source>
        <dbReference type="EMBL" id="ENZ12358.1"/>
    </source>
</evidence>
<dbReference type="RefSeq" id="WP_002593612.1">
    <property type="nucleotide sequence ID" value="NZ_KB850979.1"/>
</dbReference>
<comment type="cofactor">
    <cofactor evidence="6">
        <name>Mg(2+)</name>
        <dbReference type="ChEBI" id="CHEBI:18420"/>
    </cofactor>
</comment>
<accession>A0A0E2H786</accession>
<keyword evidence="5 6" id="KW-0378">Hydrolase</keyword>
<reference evidence="8 9" key="1">
    <citation type="submission" date="2013-01" db="EMBL/GenBank/DDBJ databases">
        <title>The Genome Sequence of Clostridium clostridioforme 90A8.</title>
        <authorList>
            <consortium name="The Broad Institute Genome Sequencing Platform"/>
            <person name="Earl A."/>
            <person name="Ward D."/>
            <person name="Feldgarden M."/>
            <person name="Gevers D."/>
            <person name="Courvalin P."/>
            <person name="Lambert T."/>
            <person name="Walker B."/>
            <person name="Young S.K."/>
            <person name="Zeng Q."/>
            <person name="Gargeya S."/>
            <person name="Fitzgerald M."/>
            <person name="Haas B."/>
            <person name="Abouelleil A."/>
            <person name="Alvarado L."/>
            <person name="Arachchi H.M."/>
            <person name="Berlin A.M."/>
            <person name="Chapman S.B."/>
            <person name="Dewar J."/>
            <person name="Goldberg J."/>
            <person name="Griggs A."/>
            <person name="Gujja S."/>
            <person name="Hansen M."/>
            <person name="Howarth C."/>
            <person name="Imamovic A."/>
            <person name="Larimer J."/>
            <person name="McCowan C."/>
            <person name="Murphy C."/>
            <person name="Neiman D."/>
            <person name="Pearson M."/>
            <person name="Priest M."/>
            <person name="Roberts A."/>
            <person name="Saif S."/>
            <person name="Shea T."/>
            <person name="Sisk P."/>
            <person name="Sykes S."/>
            <person name="Wortman J."/>
            <person name="Nusbaum C."/>
            <person name="Birren B."/>
        </authorList>
    </citation>
    <scope>NUCLEOTIDE SEQUENCE [LARGE SCALE GENOMIC DNA]</scope>
    <source>
        <strain evidence="8 9">90A8</strain>
    </source>
</reference>
<evidence type="ECO:0000259" key="7">
    <source>
        <dbReference type="Pfam" id="PF00636"/>
    </source>
</evidence>
<dbReference type="AlphaFoldDB" id="A0A0E2H786"/>
<dbReference type="GeneID" id="57963906"/>
<dbReference type="Proteomes" id="UP000013085">
    <property type="component" value="Unassembled WGS sequence"/>
</dbReference>
<keyword evidence="6" id="KW-0694">RNA-binding</keyword>
<dbReference type="InterPro" id="IPR036389">
    <property type="entry name" value="RNase_III_sf"/>
</dbReference>
<dbReference type="PANTHER" id="PTHR34276:SF1">
    <property type="entry name" value="MINI-RIBONUCLEASE 3"/>
    <property type="match status" value="1"/>
</dbReference>
<keyword evidence="6" id="KW-0963">Cytoplasm</keyword>
<dbReference type="Pfam" id="PF00636">
    <property type="entry name" value="Ribonuclease_3"/>
    <property type="match status" value="1"/>
</dbReference>
<keyword evidence="3 6" id="KW-0540">Nuclease</keyword>
<evidence type="ECO:0000256" key="3">
    <source>
        <dbReference type="ARBA" id="ARBA00022722"/>
    </source>
</evidence>
<dbReference type="InterPro" id="IPR000999">
    <property type="entry name" value="RNase_III_dom"/>
</dbReference>
<evidence type="ECO:0000256" key="4">
    <source>
        <dbReference type="ARBA" id="ARBA00022759"/>
    </source>
</evidence>
<dbReference type="GO" id="GO:0005737">
    <property type="term" value="C:cytoplasm"/>
    <property type="evidence" value="ECO:0007669"/>
    <property type="project" value="UniProtKB-SubCell"/>
</dbReference>
<evidence type="ECO:0000313" key="9">
    <source>
        <dbReference type="Proteomes" id="UP000013085"/>
    </source>
</evidence>
<organism evidence="8 9">
    <name type="scientific">[Clostridium] clostridioforme 90A8</name>
    <dbReference type="NCBI Taxonomy" id="999408"/>
    <lineage>
        <taxon>Bacteria</taxon>
        <taxon>Bacillati</taxon>
        <taxon>Bacillota</taxon>
        <taxon>Clostridia</taxon>
        <taxon>Lachnospirales</taxon>
        <taxon>Lachnospiraceae</taxon>
        <taxon>Enterocloster</taxon>
    </lineage>
</organism>
<comment type="caution">
    <text evidence="8">The sequence shown here is derived from an EMBL/GenBank/DDBJ whole genome shotgun (WGS) entry which is preliminary data.</text>
</comment>
<dbReference type="Gene3D" id="1.10.1520.10">
    <property type="entry name" value="Ribonuclease III domain"/>
    <property type="match status" value="1"/>
</dbReference>
<dbReference type="PANTHER" id="PTHR34276">
    <property type="entry name" value="MINI-RIBONUCLEASE 3"/>
    <property type="match status" value="1"/>
</dbReference>